<dbReference type="InterPro" id="IPR001503">
    <property type="entry name" value="Glyco_trans_10"/>
</dbReference>
<feature type="non-terminal residue" evidence="16">
    <location>
        <position position="369"/>
    </location>
</feature>
<evidence type="ECO:0000256" key="3">
    <source>
        <dbReference type="ARBA" id="ARBA00008919"/>
    </source>
</evidence>
<keyword evidence="8" id="KW-1133">Transmembrane helix</keyword>
<dbReference type="PANTHER" id="PTHR48438:SF1">
    <property type="entry name" value="ALPHA-(1,3)-FUCOSYLTRANSFERASE C-RELATED"/>
    <property type="match status" value="1"/>
</dbReference>
<keyword evidence="6 12" id="KW-0812">Transmembrane</keyword>
<protein>
    <recommendedName>
        <fullName evidence="12">Fucosyltransferase</fullName>
        <ecNumber evidence="12">2.4.1.-</ecNumber>
    </recommendedName>
</protein>
<dbReference type="AlphaFoldDB" id="A0AAV5UYL9"/>
<evidence type="ECO:0000256" key="9">
    <source>
        <dbReference type="ARBA" id="ARBA00023034"/>
    </source>
</evidence>
<feature type="domain" description="Fucosyltransferase N-terminal" evidence="15">
    <location>
        <begin position="28"/>
        <end position="140"/>
    </location>
</feature>
<dbReference type="EMBL" id="BTSY01000001">
    <property type="protein sequence ID" value="GMT12146.1"/>
    <property type="molecule type" value="Genomic_DNA"/>
</dbReference>
<keyword evidence="7" id="KW-0735">Signal-anchor</keyword>
<keyword evidence="9 12" id="KW-0333">Golgi apparatus</keyword>
<dbReference type="GO" id="GO:0008417">
    <property type="term" value="F:fucosyltransferase activity"/>
    <property type="evidence" value="ECO:0007669"/>
    <property type="project" value="InterPro"/>
</dbReference>
<evidence type="ECO:0000256" key="5">
    <source>
        <dbReference type="ARBA" id="ARBA00022679"/>
    </source>
</evidence>
<dbReference type="InterPro" id="IPR038577">
    <property type="entry name" value="GT10-like_C_sf"/>
</dbReference>
<feature type="chain" id="PRO_5043405895" description="Fucosyltransferase" evidence="13">
    <location>
        <begin position="21"/>
        <end position="369"/>
    </location>
</feature>
<keyword evidence="5 12" id="KW-0808">Transferase</keyword>
<evidence type="ECO:0000256" key="10">
    <source>
        <dbReference type="ARBA" id="ARBA00023136"/>
    </source>
</evidence>
<evidence type="ECO:0000256" key="7">
    <source>
        <dbReference type="ARBA" id="ARBA00022968"/>
    </source>
</evidence>
<dbReference type="Gene3D" id="3.40.50.11660">
    <property type="entry name" value="Glycosyl transferase family 10, C-terminal domain"/>
    <property type="match status" value="1"/>
</dbReference>
<dbReference type="Pfam" id="PF00852">
    <property type="entry name" value="Glyco_transf_10"/>
    <property type="match status" value="1"/>
</dbReference>
<evidence type="ECO:0000256" key="6">
    <source>
        <dbReference type="ARBA" id="ARBA00022692"/>
    </source>
</evidence>
<dbReference type="InterPro" id="IPR055270">
    <property type="entry name" value="Glyco_tran_10_C"/>
</dbReference>
<dbReference type="EC" id="2.4.1.-" evidence="12"/>
<keyword evidence="13" id="KW-0732">Signal</keyword>
<comment type="pathway">
    <text evidence="2">Protein modification; protein glycosylation.</text>
</comment>
<evidence type="ECO:0000256" key="4">
    <source>
        <dbReference type="ARBA" id="ARBA00022676"/>
    </source>
</evidence>
<feature type="signal peptide" evidence="13">
    <location>
        <begin position="1"/>
        <end position="20"/>
    </location>
</feature>
<evidence type="ECO:0000313" key="17">
    <source>
        <dbReference type="Proteomes" id="UP001432322"/>
    </source>
</evidence>
<keyword evidence="17" id="KW-1185">Reference proteome</keyword>
<comment type="caution">
    <text evidence="16">The sequence shown here is derived from an EMBL/GenBank/DDBJ whole genome shotgun (WGS) entry which is preliminary data.</text>
</comment>
<accession>A0AAV5UYL9</accession>
<evidence type="ECO:0000313" key="16">
    <source>
        <dbReference type="EMBL" id="GMT12146.1"/>
    </source>
</evidence>
<feature type="non-terminal residue" evidence="16">
    <location>
        <position position="1"/>
    </location>
</feature>
<evidence type="ECO:0000256" key="8">
    <source>
        <dbReference type="ARBA" id="ARBA00022989"/>
    </source>
</evidence>
<dbReference type="SUPFAM" id="SSF53756">
    <property type="entry name" value="UDP-Glycosyltransferase/glycogen phosphorylase"/>
    <property type="match status" value="1"/>
</dbReference>
<comment type="similarity">
    <text evidence="3 12">Belongs to the glycosyltransferase 10 family.</text>
</comment>
<keyword evidence="4 12" id="KW-0328">Glycosyltransferase</keyword>
<proteinExistence type="inferred from homology"/>
<feature type="domain" description="Fucosyltransferase C-terminal" evidence="14">
    <location>
        <begin position="154"/>
        <end position="312"/>
    </location>
</feature>
<reference evidence="16" key="1">
    <citation type="submission" date="2023-10" db="EMBL/GenBank/DDBJ databases">
        <title>Genome assembly of Pristionchus species.</title>
        <authorList>
            <person name="Yoshida K."/>
            <person name="Sommer R.J."/>
        </authorList>
    </citation>
    <scope>NUCLEOTIDE SEQUENCE</scope>
    <source>
        <strain evidence="16">RS5133</strain>
    </source>
</reference>
<evidence type="ECO:0000256" key="13">
    <source>
        <dbReference type="SAM" id="SignalP"/>
    </source>
</evidence>
<evidence type="ECO:0000256" key="12">
    <source>
        <dbReference type="RuleBase" id="RU003832"/>
    </source>
</evidence>
<keyword evidence="11" id="KW-0325">Glycoprotein</keyword>
<evidence type="ECO:0000256" key="11">
    <source>
        <dbReference type="ARBA" id="ARBA00023180"/>
    </source>
</evidence>
<dbReference type="Pfam" id="PF17039">
    <property type="entry name" value="Glyco_tran_10_N"/>
    <property type="match status" value="1"/>
</dbReference>
<evidence type="ECO:0000259" key="15">
    <source>
        <dbReference type="Pfam" id="PF17039"/>
    </source>
</evidence>
<organism evidence="16 17">
    <name type="scientific">Pristionchus fissidentatus</name>
    <dbReference type="NCBI Taxonomy" id="1538716"/>
    <lineage>
        <taxon>Eukaryota</taxon>
        <taxon>Metazoa</taxon>
        <taxon>Ecdysozoa</taxon>
        <taxon>Nematoda</taxon>
        <taxon>Chromadorea</taxon>
        <taxon>Rhabditida</taxon>
        <taxon>Rhabditina</taxon>
        <taxon>Diplogasteromorpha</taxon>
        <taxon>Diplogasteroidea</taxon>
        <taxon>Neodiplogasteridae</taxon>
        <taxon>Pristionchus</taxon>
    </lineage>
</organism>
<dbReference type="PANTHER" id="PTHR48438">
    <property type="entry name" value="ALPHA-(1,3)-FUCOSYLTRANSFERASE C-RELATED"/>
    <property type="match status" value="1"/>
</dbReference>
<dbReference type="InterPro" id="IPR031481">
    <property type="entry name" value="Glyco_tran_10_N"/>
</dbReference>
<evidence type="ECO:0000256" key="2">
    <source>
        <dbReference type="ARBA" id="ARBA00004922"/>
    </source>
</evidence>
<keyword evidence="10" id="KW-0472">Membrane</keyword>
<dbReference type="GO" id="GO:0032580">
    <property type="term" value="C:Golgi cisterna membrane"/>
    <property type="evidence" value="ECO:0007669"/>
    <property type="project" value="UniProtKB-SubCell"/>
</dbReference>
<comment type="subcellular location">
    <subcellularLocation>
        <location evidence="1 12">Golgi apparatus</location>
        <location evidence="1 12">Golgi stack membrane</location>
        <topology evidence="1 12">Single-pass type II membrane protein</topology>
    </subcellularLocation>
</comment>
<name>A0AAV5UYL9_9BILA</name>
<dbReference type="Proteomes" id="UP001432322">
    <property type="component" value="Unassembled WGS sequence"/>
</dbReference>
<evidence type="ECO:0000256" key="1">
    <source>
        <dbReference type="ARBA" id="ARBA00004447"/>
    </source>
</evidence>
<gene>
    <name evidence="16" type="ORF">PFISCL1PPCAC_3443</name>
</gene>
<evidence type="ECO:0000259" key="14">
    <source>
        <dbReference type="Pfam" id="PF00852"/>
    </source>
</evidence>
<sequence>FMWIWQKFLSTCLVLRYSNGESSGEQIPTILAWTPAFGSHVYHTWFQDRLRDEKCPKQCKFVPRVHERNHSIADYDAVVFHSRDVELRDLPKSRKSDQLYLLFSLEAPGNRAEETHKWFPPFYFNRTVGYSSLNDYVYDYDRLVDANLTKDAVKSKNHSILAIISGCRTASGRESLIKVLWAHLNITLRGSCYGKSVSGDELDNLIKTHRFVIAMENSACMEYVTEKAFRYKSLIVPIVLSRKLVKDIIPADSFIAVDDFDNVTEFKDRISTLERNEDEYMKYFAWMKREDDFGIRNKGVCKLCTDLHNRRSLIHSSLANAVFPDANLCERRIVDRLLEGETRVEWEQFVFKGEVLTLIFLLFLFIRRF</sequence>